<reference evidence="2 3" key="1">
    <citation type="submission" date="2019-05" db="EMBL/GenBank/DDBJ databases">
        <title>Another draft genome of Portunus trituberculatus and its Hox gene families provides insights of decapod evolution.</title>
        <authorList>
            <person name="Jeong J.-H."/>
            <person name="Song I."/>
            <person name="Kim S."/>
            <person name="Choi T."/>
            <person name="Kim D."/>
            <person name="Ryu S."/>
            <person name="Kim W."/>
        </authorList>
    </citation>
    <scope>NUCLEOTIDE SEQUENCE [LARGE SCALE GENOMIC DNA]</scope>
    <source>
        <tissue evidence="2">Muscle</tissue>
    </source>
</reference>
<dbReference type="AlphaFoldDB" id="A0A5B7KJE2"/>
<organism evidence="2 3">
    <name type="scientific">Portunus trituberculatus</name>
    <name type="common">Swimming crab</name>
    <name type="synonym">Neptunus trituberculatus</name>
    <dbReference type="NCBI Taxonomy" id="210409"/>
    <lineage>
        <taxon>Eukaryota</taxon>
        <taxon>Metazoa</taxon>
        <taxon>Ecdysozoa</taxon>
        <taxon>Arthropoda</taxon>
        <taxon>Crustacea</taxon>
        <taxon>Multicrustacea</taxon>
        <taxon>Malacostraca</taxon>
        <taxon>Eumalacostraca</taxon>
        <taxon>Eucarida</taxon>
        <taxon>Decapoda</taxon>
        <taxon>Pleocyemata</taxon>
        <taxon>Brachyura</taxon>
        <taxon>Eubrachyura</taxon>
        <taxon>Portunoidea</taxon>
        <taxon>Portunidae</taxon>
        <taxon>Portuninae</taxon>
        <taxon>Portunus</taxon>
    </lineage>
</organism>
<feature type="compositionally biased region" description="Polar residues" evidence="1">
    <location>
        <begin position="30"/>
        <end position="43"/>
    </location>
</feature>
<evidence type="ECO:0000256" key="1">
    <source>
        <dbReference type="SAM" id="MobiDB-lite"/>
    </source>
</evidence>
<keyword evidence="3" id="KW-1185">Reference proteome</keyword>
<accession>A0A5B7KJE2</accession>
<dbReference type="Proteomes" id="UP000324222">
    <property type="component" value="Unassembled WGS sequence"/>
</dbReference>
<evidence type="ECO:0000313" key="3">
    <source>
        <dbReference type="Proteomes" id="UP000324222"/>
    </source>
</evidence>
<protein>
    <submittedName>
        <fullName evidence="2">Uncharacterized protein</fullName>
    </submittedName>
</protein>
<gene>
    <name evidence="2" type="ORF">E2C01_102815</name>
</gene>
<evidence type="ECO:0000313" key="2">
    <source>
        <dbReference type="EMBL" id="MPD06976.1"/>
    </source>
</evidence>
<comment type="caution">
    <text evidence="2">The sequence shown here is derived from an EMBL/GenBank/DDBJ whole genome shotgun (WGS) entry which is preliminary data.</text>
</comment>
<feature type="region of interest" description="Disordered" evidence="1">
    <location>
        <begin position="17"/>
        <end position="68"/>
    </location>
</feature>
<proteinExistence type="predicted"/>
<sequence length="68" mass="7472">MKMTKHPLIPIILITQTPGKRLLSPPSPIPSTHDQTPTRSSPDQLPDHLPSLPLQRPSGPPQVPRDKS</sequence>
<name>A0A5B7KJE2_PORTR</name>
<feature type="compositionally biased region" description="Pro residues" evidence="1">
    <location>
        <begin position="58"/>
        <end position="68"/>
    </location>
</feature>
<dbReference type="EMBL" id="VSRR010153942">
    <property type="protein sequence ID" value="MPD06976.1"/>
    <property type="molecule type" value="Genomic_DNA"/>
</dbReference>